<evidence type="ECO:0000313" key="11">
    <source>
        <dbReference type="EMBL" id="MZQ84816.1"/>
    </source>
</evidence>
<gene>
    <name evidence="11" type="ORF">GQF01_22150</name>
</gene>
<name>A0A6L8V5F6_9BACL</name>
<feature type="domain" description="Fervidolysin-like N-terminal prodomain" evidence="10">
    <location>
        <begin position="82"/>
        <end position="155"/>
    </location>
</feature>
<sequence>MYSNRKKTLSFIASFLITCSMVTPVYAKDTSLVQGIGAESSTSNLSKLKKSQWPSESETDSSSQTAPQPEAETYESSSNVQAIKDAANATDRIIVKYKDSTLKVSALSSAINAQVEEVKELPALSSKVFKLTQNSKLLQVIDELKKDPNVLYAEPDFKLLTPEIVKEQASQKTQSKAALKPETFNTTKAVSPNDPLYPKQWYLHNTGQKVDVPTNEPYATPGIDIHAPEAWEITQGSSDVTIAVITAGTEITNPDLIDNIWTNPNEDPSTDNDDDNNGYPNDIHGWDFAHHDNTLFDGDDYVADFRSTFYSQFIAASMNNEYGTIGVAPKVKLMPLKVFSGQGGYLSDAIEAIYYAEANGAKIAFLSWLLPNYSQELYEAVSNSKMLFVVGAGVQNADYLPMYPKAYHTDNVLSVNSVDHTGQFPSYGTVGKVNVDVAAPGLSLTVKGAQVQAGYGAEIHKYAGLNNAEYKAIYNGIGFETLPIVDGLDPKQSQDMFNQAMKFLDDYEPSKNVKVLFVQDDKFDPWASAEEDPLVATYKDLLDKAGYPESQIDVFTPADITENGPDLSTMQSHDIVIWATGTKFGAVQELITETDRTNLTAYLNGGGRLMITGPDSIDYIQSTYFVHDMLHLRDLGDGTNSDIALGVPSTIYDNHRYQMNYFSVSTTNVASNDPSITKVNLASPSDFYTYEGEDAAAALAAGTAGLVMSEFPSMDAAAVRKRIMNSGTSLSSLLNMNASGKMINAFRALTSNDIPGTPLHDSTVTKKLDANVGESDDVYTLDLSAGESLTATLTGDAGTDFDLYLYDSTASTVKSKKGILAKSESDSSTESITYTVTATGTYYINVRAHQGAGSYTLHLNSSNQAGTFQDTDNSLIYNGQWSTANSTTGTFRQINAAGSVEFGFRGNQIEWIGTKNQNQGIADVYIDGNKVASPSLYSKAVLYEQTLFKQSLSNGHHTIKIVWTGQSDPSITNSAYSYINVDAFRATTLMRANDPSAVFNGPWGSAFSESYSRGEQRFTQTKDSSVVYTISGSAVTLLVNTGKDRGKADIYIDDQHIANVDLYSPTTTYQVPVFTTALSKGKHTLKVVNSGIKNDKSTGTLITIDSLHFVD</sequence>
<feature type="chain" id="PRO_5027095609" evidence="7">
    <location>
        <begin position="28"/>
        <end position="1111"/>
    </location>
</feature>
<comment type="caution">
    <text evidence="11">The sequence shown here is derived from an EMBL/GenBank/DDBJ whole genome shotgun (WGS) entry which is preliminary data.</text>
</comment>
<dbReference type="InterPro" id="IPR036852">
    <property type="entry name" value="Peptidase_S8/S53_dom_sf"/>
</dbReference>
<keyword evidence="12" id="KW-1185">Reference proteome</keyword>
<evidence type="ECO:0000256" key="2">
    <source>
        <dbReference type="ARBA" id="ARBA00022670"/>
    </source>
</evidence>
<protein>
    <submittedName>
        <fullName evidence="11">S8 family serine peptidase</fullName>
    </submittedName>
</protein>
<dbReference type="Gene3D" id="2.60.120.380">
    <property type="match status" value="1"/>
</dbReference>
<evidence type="ECO:0000256" key="5">
    <source>
        <dbReference type="PROSITE-ProRule" id="PRU01240"/>
    </source>
</evidence>
<evidence type="ECO:0000259" key="8">
    <source>
        <dbReference type="Pfam" id="PF00082"/>
    </source>
</evidence>
<dbReference type="PANTHER" id="PTHR43806:SF11">
    <property type="entry name" value="CEREVISIN-RELATED"/>
    <property type="match status" value="1"/>
</dbReference>
<keyword evidence="7" id="KW-0732">Signal</keyword>
<dbReference type="EMBL" id="WTUZ01000022">
    <property type="protein sequence ID" value="MZQ84816.1"/>
    <property type="molecule type" value="Genomic_DNA"/>
</dbReference>
<reference evidence="11 12" key="1">
    <citation type="submission" date="2019-12" db="EMBL/GenBank/DDBJ databases">
        <title>Paenibacillus sp. nov. sp. isolated from soil.</title>
        <authorList>
            <person name="Kim J."/>
            <person name="Jeong S.E."/>
            <person name="Jung H.S."/>
            <person name="Jeon C.O."/>
        </authorList>
    </citation>
    <scope>NUCLEOTIDE SEQUENCE [LARGE SCALE GENOMIC DNA]</scope>
    <source>
        <strain evidence="11 12">5J-6</strain>
    </source>
</reference>
<organism evidence="11 12">
    <name type="scientific">Paenibacillus silvestris</name>
    <dbReference type="NCBI Taxonomy" id="2606219"/>
    <lineage>
        <taxon>Bacteria</taxon>
        <taxon>Bacillati</taxon>
        <taxon>Bacillota</taxon>
        <taxon>Bacilli</taxon>
        <taxon>Bacillales</taxon>
        <taxon>Paenibacillaceae</taxon>
        <taxon>Paenibacillus</taxon>
    </lineage>
</organism>
<dbReference type="Pfam" id="PF22148">
    <property type="entry name" value="Fervidolysin_NPro-like"/>
    <property type="match status" value="1"/>
</dbReference>
<dbReference type="GO" id="GO:0004252">
    <property type="term" value="F:serine-type endopeptidase activity"/>
    <property type="evidence" value="ECO:0007669"/>
    <property type="project" value="InterPro"/>
</dbReference>
<dbReference type="Pfam" id="PF00082">
    <property type="entry name" value="Peptidase_S8"/>
    <property type="match status" value="1"/>
</dbReference>
<evidence type="ECO:0000259" key="10">
    <source>
        <dbReference type="Pfam" id="PF22148"/>
    </source>
</evidence>
<dbReference type="AlphaFoldDB" id="A0A6L8V5F6"/>
<accession>A0A6L8V5F6</accession>
<feature type="signal peptide" evidence="7">
    <location>
        <begin position="1"/>
        <end position="27"/>
    </location>
</feature>
<feature type="region of interest" description="Disordered" evidence="6">
    <location>
        <begin position="47"/>
        <end position="79"/>
    </location>
</feature>
<dbReference type="RefSeq" id="WP_161408865.1">
    <property type="nucleotide sequence ID" value="NZ_WTUZ01000022.1"/>
</dbReference>
<evidence type="ECO:0000259" key="9">
    <source>
        <dbReference type="Pfam" id="PF04151"/>
    </source>
</evidence>
<dbReference type="Gene3D" id="2.60.120.260">
    <property type="entry name" value="Galactose-binding domain-like"/>
    <property type="match status" value="2"/>
</dbReference>
<evidence type="ECO:0000313" key="12">
    <source>
        <dbReference type="Proteomes" id="UP000481087"/>
    </source>
</evidence>
<keyword evidence="4" id="KW-0720">Serine protease</keyword>
<comment type="caution">
    <text evidence="5">Lacks conserved residue(s) required for the propagation of feature annotation.</text>
</comment>
<dbReference type="InterPro" id="IPR007280">
    <property type="entry name" value="Peptidase_C_arc/bac"/>
</dbReference>
<evidence type="ECO:0000256" key="7">
    <source>
        <dbReference type="SAM" id="SignalP"/>
    </source>
</evidence>
<dbReference type="Gene3D" id="3.40.50.200">
    <property type="entry name" value="Peptidase S8/S53 domain"/>
    <property type="match status" value="2"/>
</dbReference>
<feature type="compositionally biased region" description="Polar residues" evidence="6">
    <location>
        <begin position="52"/>
        <end position="67"/>
    </location>
</feature>
<keyword evidence="2" id="KW-0645">Protease</keyword>
<feature type="domain" description="Peptidase C-terminal archaeal/bacterial" evidence="9">
    <location>
        <begin position="777"/>
        <end position="848"/>
    </location>
</feature>
<dbReference type="SUPFAM" id="SSF52743">
    <property type="entry name" value="Subtilisin-like"/>
    <property type="match status" value="2"/>
</dbReference>
<evidence type="ECO:0000256" key="3">
    <source>
        <dbReference type="ARBA" id="ARBA00022801"/>
    </source>
</evidence>
<feature type="region of interest" description="Disordered" evidence="6">
    <location>
        <begin position="258"/>
        <end position="278"/>
    </location>
</feature>
<keyword evidence="3" id="KW-0378">Hydrolase</keyword>
<dbReference type="PROSITE" id="PS51892">
    <property type="entry name" value="SUBTILASE"/>
    <property type="match status" value="1"/>
</dbReference>
<evidence type="ECO:0000256" key="6">
    <source>
        <dbReference type="SAM" id="MobiDB-lite"/>
    </source>
</evidence>
<dbReference type="Proteomes" id="UP000481087">
    <property type="component" value="Unassembled WGS sequence"/>
</dbReference>
<dbReference type="GO" id="GO:0006508">
    <property type="term" value="P:proteolysis"/>
    <property type="evidence" value="ECO:0007669"/>
    <property type="project" value="UniProtKB-KW"/>
</dbReference>
<dbReference type="SUPFAM" id="SSF89260">
    <property type="entry name" value="Collagen-binding domain"/>
    <property type="match status" value="1"/>
</dbReference>
<proteinExistence type="inferred from homology"/>
<dbReference type="Pfam" id="PF04151">
    <property type="entry name" value="PPC"/>
    <property type="match status" value="1"/>
</dbReference>
<dbReference type="PANTHER" id="PTHR43806">
    <property type="entry name" value="PEPTIDASE S8"/>
    <property type="match status" value="1"/>
</dbReference>
<comment type="similarity">
    <text evidence="1 5">Belongs to the peptidase S8 family.</text>
</comment>
<feature type="domain" description="Peptidase S8/S53" evidence="8">
    <location>
        <begin position="238"/>
        <end position="443"/>
    </location>
</feature>
<dbReference type="InterPro" id="IPR000209">
    <property type="entry name" value="Peptidase_S8/S53_dom"/>
</dbReference>
<evidence type="ECO:0000256" key="1">
    <source>
        <dbReference type="ARBA" id="ARBA00011073"/>
    </source>
</evidence>
<dbReference type="InterPro" id="IPR054399">
    <property type="entry name" value="Fervidolysin-like_N_prodom"/>
</dbReference>
<dbReference type="InterPro" id="IPR050131">
    <property type="entry name" value="Peptidase_S8_subtilisin-like"/>
</dbReference>
<evidence type="ECO:0000256" key="4">
    <source>
        <dbReference type="ARBA" id="ARBA00022825"/>
    </source>
</evidence>